<sequence length="381" mass="42327">MHPKLYNAAAEGKVDDLLEYKDQLEDQLTPNSNTVLHIAATFGHIQSINWVLANRPSLLCRVNVKGNTALHLSAREGHCKVVQALIESARSRLPDQGLGKGIGAVREMLRMVNGDGDTALHEAVQFRHLDVAGVLIEEDPDFSHPPNTSQETPLYLAAEKGLDECVFRILNTCRAPSYGGPVGRTALHAAVIFDSEGSTKVLLNWSRGRLSKVADEHGWTPIHYAARLGHEKRVSQICLSDERSKEMGYLTAHGDEKKTALHLAASHGHVDVMKFLVACYPDCAEMVTSRGQNILHIAVKDEQEEVIKFVLQHPLLSSLINQKDNDGNTPLHLLAASTNIFPWRLVSHPRIEKMTFNKENLTPLDIAYSDKYRFTMVSFLP</sequence>
<dbReference type="PROSITE" id="PS50297">
    <property type="entry name" value="ANK_REP_REGION"/>
    <property type="match status" value="3"/>
</dbReference>
<dbReference type="AlphaFoldDB" id="A0AA88S395"/>
<name>A0AA88S395_9ASTE</name>
<dbReference type="Pfam" id="PF12796">
    <property type="entry name" value="Ank_2"/>
    <property type="match status" value="3"/>
</dbReference>
<evidence type="ECO:0000313" key="5">
    <source>
        <dbReference type="Proteomes" id="UP001187471"/>
    </source>
</evidence>
<dbReference type="InterPro" id="IPR036770">
    <property type="entry name" value="Ankyrin_rpt-contain_sf"/>
</dbReference>
<reference evidence="4" key="1">
    <citation type="submission" date="2022-12" db="EMBL/GenBank/DDBJ databases">
        <title>Draft genome assemblies for two species of Escallonia (Escalloniales).</title>
        <authorList>
            <person name="Chanderbali A."/>
            <person name="Dervinis C."/>
            <person name="Anghel I."/>
            <person name="Soltis D."/>
            <person name="Soltis P."/>
            <person name="Zapata F."/>
        </authorList>
    </citation>
    <scope>NUCLEOTIDE SEQUENCE</scope>
    <source>
        <strain evidence="4">UCBG92.1500</strain>
        <tissue evidence="4">Leaf</tissue>
    </source>
</reference>
<protein>
    <submittedName>
        <fullName evidence="4">Uncharacterized protein</fullName>
    </submittedName>
</protein>
<dbReference type="Proteomes" id="UP001187471">
    <property type="component" value="Unassembled WGS sequence"/>
</dbReference>
<dbReference type="PANTHER" id="PTHR24186">
    <property type="entry name" value="PROTEIN PHOSPHATASE 1 REGULATORY SUBUNIT"/>
    <property type="match status" value="1"/>
</dbReference>
<gene>
    <name evidence="4" type="ORF">RJ640_023765</name>
</gene>
<feature type="repeat" description="ANK" evidence="3">
    <location>
        <begin position="256"/>
        <end position="277"/>
    </location>
</feature>
<evidence type="ECO:0000256" key="2">
    <source>
        <dbReference type="ARBA" id="ARBA00023043"/>
    </source>
</evidence>
<dbReference type="PANTHER" id="PTHR24186:SF50">
    <property type="entry name" value="ANKYRIN REPEAT-CONTAINING PROTEIN ITN1-LIKE ISOFORM X1"/>
    <property type="match status" value="1"/>
</dbReference>
<keyword evidence="1" id="KW-0677">Repeat</keyword>
<dbReference type="Pfam" id="PF00023">
    <property type="entry name" value="Ank"/>
    <property type="match status" value="1"/>
</dbReference>
<keyword evidence="5" id="KW-1185">Reference proteome</keyword>
<dbReference type="InterPro" id="IPR002110">
    <property type="entry name" value="Ankyrin_rpt"/>
</dbReference>
<dbReference type="SUPFAM" id="SSF48403">
    <property type="entry name" value="Ankyrin repeat"/>
    <property type="match status" value="1"/>
</dbReference>
<accession>A0AA88S395</accession>
<dbReference type="SMART" id="SM00248">
    <property type="entry name" value="ANK"/>
    <property type="match status" value="8"/>
</dbReference>
<organism evidence="4 5">
    <name type="scientific">Escallonia rubra</name>
    <dbReference type="NCBI Taxonomy" id="112253"/>
    <lineage>
        <taxon>Eukaryota</taxon>
        <taxon>Viridiplantae</taxon>
        <taxon>Streptophyta</taxon>
        <taxon>Embryophyta</taxon>
        <taxon>Tracheophyta</taxon>
        <taxon>Spermatophyta</taxon>
        <taxon>Magnoliopsida</taxon>
        <taxon>eudicotyledons</taxon>
        <taxon>Gunneridae</taxon>
        <taxon>Pentapetalae</taxon>
        <taxon>asterids</taxon>
        <taxon>campanulids</taxon>
        <taxon>Escalloniales</taxon>
        <taxon>Escalloniaceae</taxon>
        <taxon>Escallonia</taxon>
    </lineage>
</organism>
<evidence type="ECO:0000256" key="3">
    <source>
        <dbReference type="PROSITE-ProRule" id="PRU00023"/>
    </source>
</evidence>
<keyword evidence="2 3" id="KW-0040">ANK repeat</keyword>
<evidence type="ECO:0000256" key="1">
    <source>
        <dbReference type="ARBA" id="ARBA00022737"/>
    </source>
</evidence>
<evidence type="ECO:0000313" key="4">
    <source>
        <dbReference type="EMBL" id="KAK2995241.1"/>
    </source>
</evidence>
<proteinExistence type="predicted"/>
<dbReference type="EMBL" id="JAVXUO010000124">
    <property type="protein sequence ID" value="KAK2995241.1"/>
    <property type="molecule type" value="Genomic_DNA"/>
</dbReference>
<dbReference type="Gene3D" id="1.25.40.20">
    <property type="entry name" value="Ankyrin repeat-containing domain"/>
    <property type="match status" value="3"/>
</dbReference>
<dbReference type="PROSITE" id="PS50088">
    <property type="entry name" value="ANK_REPEAT"/>
    <property type="match status" value="3"/>
</dbReference>
<comment type="caution">
    <text evidence="4">The sequence shown here is derived from an EMBL/GenBank/DDBJ whole genome shotgun (WGS) entry which is preliminary data.</text>
</comment>
<dbReference type="GO" id="GO:0005886">
    <property type="term" value="C:plasma membrane"/>
    <property type="evidence" value="ECO:0007669"/>
    <property type="project" value="TreeGrafter"/>
</dbReference>
<feature type="repeat" description="ANK" evidence="3">
    <location>
        <begin position="115"/>
        <end position="147"/>
    </location>
</feature>
<feature type="repeat" description="ANK" evidence="3">
    <location>
        <begin position="65"/>
        <end position="87"/>
    </location>
</feature>